<evidence type="ECO:0000313" key="3">
    <source>
        <dbReference type="Proteomes" id="UP000265515"/>
    </source>
</evidence>
<feature type="compositionally biased region" description="Basic and acidic residues" evidence="1">
    <location>
        <begin position="16"/>
        <end position="29"/>
    </location>
</feature>
<protein>
    <submittedName>
        <fullName evidence="2">Uncharacterized protein</fullName>
    </submittedName>
</protein>
<proteinExistence type="predicted"/>
<gene>
    <name evidence="2" type="ORF">CBR_g22996</name>
</gene>
<feature type="region of interest" description="Disordered" evidence="1">
    <location>
        <begin position="301"/>
        <end position="332"/>
    </location>
</feature>
<keyword evidence="3" id="KW-1185">Reference proteome</keyword>
<accession>A0A388L3A5</accession>
<evidence type="ECO:0000313" key="2">
    <source>
        <dbReference type="EMBL" id="GBG76780.1"/>
    </source>
</evidence>
<feature type="compositionally biased region" description="Low complexity" evidence="1">
    <location>
        <begin position="350"/>
        <end position="361"/>
    </location>
</feature>
<dbReference type="EMBL" id="BFEA01000253">
    <property type="protein sequence ID" value="GBG76780.1"/>
    <property type="molecule type" value="Genomic_DNA"/>
</dbReference>
<dbReference type="Gramene" id="GBG76780">
    <property type="protein sequence ID" value="GBG76780"/>
    <property type="gene ID" value="CBR_g22996"/>
</dbReference>
<feature type="region of interest" description="Disordered" evidence="1">
    <location>
        <begin position="350"/>
        <end position="377"/>
    </location>
</feature>
<reference evidence="2 3" key="1">
    <citation type="journal article" date="2018" name="Cell">
        <title>The Chara Genome: Secondary Complexity and Implications for Plant Terrestrialization.</title>
        <authorList>
            <person name="Nishiyama T."/>
            <person name="Sakayama H."/>
            <person name="Vries J.D."/>
            <person name="Buschmann H."/>
            <person name="Saint-Marcoux D."/>
            <person name="Ullrich K.K."/>
            <person name="Haas F.B."/>
            <person name="Vanderstraeten L."/>
            <person name="Becker D."/>
            <person name="Lang D."/>
            <person name="Vosolsobe S."/>
            <person name="Rombauts S."/>
            <person name="Wilhelmsson P.K.I."/>
            <person name="Janitza P."/>
            <person name="Kern R."/>
            <person name="Heyl A."/>
            <person name="Rumpler F."/>
            <person name="Villalobos L.I.A.C."/>
            <person name="Clay J.M."/>
            <person name="Skokan R."/>
            <person name="Toyoda A."/>
            <person name="Suzuki Y."/>
            <person name="Kagoshima H."/>
            <person name="Schijlen E."/>
            <person name="Tajeshwar N."/>
            <person name="Catarino B."/>
            <person name="Hetherington A.J."/>
            <person name="Saltykova A."/>
            <person name="Bonnot C."/>
            <person name="Breuninger H."/>
            <person name="Symeonidi A."/>
            <person name="Radhakrishnan G.V."/>
            <person name="Van Nieuwerburgh F."/>
            <person name="Deforce D."/>
            <person name="Chang C."/>
            <person name="Karol K.G."/>
            <person name="Hedrich R."/>
            <person name="Ulvskov P."/>
            <person name="Glockner G."/>
            <person name="Delwiche C.F."/>
            <person name="Petrasek J."/>
            <person name="Van de Peer Y."/>
            <person name="Friml J."/>
            <person name="Beilby M."/>
            <person name="Dolan L."/>
            <person name="Kohara Y."/>
            <person name="Sugano S."/>
            <person name="Fujiyama A."/>
            <person name="Delaux P.-M."/>
            <person name="Quint M."/>
            <person name="TheiBen G."/>
            <person name="Hagemann M."/>
            <person name="Harholt J."/>
            <person name="Dunand C."/>
            <person name="Zachgo S."/>
            <person name="Langdale J."/>
            <person name="Maumus F."/>
            <person name="Straeten D.V.D."/>
            <person name="Gould S.B."/>
            <person name="Rensing S.A."/>
        </authorList>
    </citation>
    <scope>NUCLEOTIDE SEQUENCE [LARGE SCALE GENOMIC DNA]</scope>
    <source>
        <strain evidence="2 3">S276</strain>
    </source>
</reference>
<organism evidence="2 3">
    <name type="scientific">Chara braunii</name>
    <name type="common">Braun's stonewort</name>
    <dbReference type="NCBI Taxonomy" id="69332"/>
    <lineage>
        <taxon>Eukaryota</taxon>
        <taxon>Viridiplantae</taxon>
        <taxon>Streptophyta</taxon>
        <taxon>Charophyceae</taxon>
        <taxon>Charales</taxon>
        <taxon>Characeae</taxon>
        <taxon>Chara</taxon>
    </lineage>
</organism>
<sequence>MDRRPSQGIRRGGGGRGEEGLARGSEEEVGEEVKRDYCLSIKDSTKIDPRFPLRPASGGVLALRIPCDHAQDWLQSIFVQTGRHGGEGHREGGGGGLAKTRYGAEVTAAHANSIVLLELDVKDVEGSRSFRVDRGIDVKVPTEKRFPRFSKDLEMSQLLLDLPGDLSDLPLHVIAGNGHSDDNRMLQNSADYRQGVGYLRRISKWIVMRYLKHYCRRPRQSSIEKSTEVGVGMKDGTVRLRRPSLSYLVRNILDSLDLRQRIPRKQTKTASRQVLSDVINLAVQKNREKFVSAGVNEKGNNLRRGRRQITPGMGSPAARSAEGGLSKTSKHSRALLQAGGAVNYASAVPTSSNTSANASDAGVKPPPPTVITNSNSGLPAALTTPEVATPLFDPSICREQVSYECKDGKASTVGFVLKTVPAAV</sequence>
<dbReference type="Proteomes" id="UP000265515">
    <property type="component" value="Unassembled WGS sequence"/>
</dbReference>
<comment type="caution">
    <text evidence="2">The sequence shown here is derived from an EMBL/GenBank/DDBJ whole genome shotgun (WGS) entry which is preliminary data.</text>
</comment>
<feature type="region of interest" description="Disordered" evidence="1">
    <location>
        <begin position="1"/>
        <end position="29"/>
    </location>
</feature>
<name>A0A388L3A5_CHABU</name>
<evidence type="ECO:0000256" key="1">
    <source>
        <dbReference type="SAM" id="MobiDB-lite"/>
    </source>
</evidence>
<dbReference type="AlphaFoldDB" id="A0A388L3A5"/>